<proteinExistence type="predicted"/>
<dbReference type="Proteomes" id="UP001056778">
    <property type="component" value="Chromosome 8"/>
</dbReference>
<gene>
    <name evidence="1" type="ORF">MML48_8g00005601</name>
</gene>
<sequence length="789" mass="89469">MDSEEDNSGVFDSSNSIIDESVGASPDKGLISNDSILSDTALDKNESQQNNSRNSDSESNSDSAIGYGRRKIIKPLNFDSSTQSLEESITNSPVNENKSRSRSDSTMYNSERRVNDSPGIFNTPRNRTQNYETSSESESDDDSVIGVSSGEEEYIPHTPSRSKVQITLPKILSRTRQTPAKTSNSVLQEIQPLNSVSKQEYEAQESKVNVLQSELLRVQNSLRTVNLSALPDKGALLYQKVDSLKQAISQAERKLHTMVIDEAIKPTGPAHPKLIPLEDLKLMTESVQPKTFGQQAMATLNAQKGVMLETLEVLHTSLTTRPTEEVFAEDPKGLKVELMPHQKHALAWLMWRETQKPSGGILADDMGLGKTLTMISLILKTRKTEDDDESDQENHRERYSMPKGGTLVICPASLLKQWESEVEKHCKRYLLSIELFHGTKRESKAKKLASRDLVITTYQICSVEHQKTASPLFGVKWRRIILDEAHQIRNHKTRSSIAVGGLLGKSRWALTGTPVHNRELDMYALLKFLRCNPFDDLAIWKRWISKTQTGGQDRIHTIISSIMLRRTKAELQQKGDLKKLPEKLIETINISLEPEEQAIYQKILIFSRTLFAQYLHQHAEKQGEYKSLSEYSKLANDANNPYHRMHQKLLKLNNMQEVKQHEILVLLLRLRQMCCHPSLIINMLHGDQELDDEDITGHETWNVLEELRRLKLDDDSAIDTDDSNNDTDKGVEGFHMNNKDLMNPENPIFAEERQSTKIKAILKLLKEKLLPTKEKDNNSLAMDHIAQIT</sequence>
<accession>A0ACB9SNS2</accession>
<protein>
    <submittedName>
        <fullName evidence="1">Transcription termination factor 2-related</fullName>
    </submittedName>
</protein>
<evidence type="ECO:0000313" key="2">
    <source>
        <dbReference type="Proteomes" id="UP001056778"/>
    </source>
</evidence>
<name>A0ACB9SNS2_HOLOL</name>
<reference evidence="1" key="1">
    <citation type="submission" date="2022-04" db="EMBL/GenBank/DDBJ databases">
        <title>Chromosome-scale genome assembly of Holotrichia oblita Faldermann.</title>
        <authorList>
            <person name="Rongchong L."/>
        </authorList>
    </citation>
    <scope>NUCLEOTIDE SEQUENCE</scope>
    <source>
        <strain evidence="1">81SQS9</strain>
    </source>
</reference>
<dbReference type="EMBL" id="CM043022">
    <property type="protein sequence ID" value="KAI4456246.1"/>
    <property type="molecule type" value="Genomic_DNA"/>
</dbReference>
<comment type="caution">
    <text evidence="1">The sequence shown here is derived from an EMBL/GenBank/DDBJ whole genome shotgun (WGS) entry which is preliminary data.</text>
</comment>
<evidence type="ECO:0000313" key="1">
    <source>
        <dbReference type="EMBL" id="KAI4456246.1"/>
    </source>
</evidence>
<organism evidence="1 2">
    <name type="scientific">Holotrichia oblita</name>
    <name type="common">Chafer beetle</name>
    <dbReference type="NCBI Taxonomy" id="644536"/>
    <lineage>
        <taxon>Eukaryota</taxon>
        <taxon>Metazoa</taxon>
        <taxon>Ecdysozoa</taxon>
        <taxon>Arthropoda</taxon>
        <taxon>Hexapoda</taxon>
        <taxon>Insecta</taxon>
        <taxon>Pterygota</taxon>
        <taxon>Neoptera</taxon>
        <taxon>Endopterygota</taxon>
        <taxon>Coleoptera</taxon>
        <taxon>Polyphaga</taxon>
        <taxon>Scarabaeiformia</taxon>
        <taxon>Scarabaeidae</taxon>
        <taxon>Melolonthinae</taxon>
        <taxon>Holotrichia</taxon>
    </lineage>
</organism>
<keyword evidence="2" id="KW-1185">Reference proteome</keyword>